<dbReference type="AlphaFoldDB" id="A0A0L9TVU5"/>
<protein>
    <submittedName>
        <fullName evidence="2">Uncharacterized protein</fullName>
    </submittedName>
</protein>
<sequence>MALSGEYGIQNQPSAMTLKRETVYSTSKLGAQRRRHCVPPAAARLPHSTTTLPQLRRYRQPPPHHPQPSSVIIAPPRCRSKQPRRDAVSCHRMLRTTLPRYRAVTQQPCSSSRTMKSRRSATIASPSCTAAVTHNCHHAQLIYLLRAALASRHDCIQSRRQQRNLHGRRITLPLRAASSSCEFHPPQRTTITGPASEKQQTQDPNPGLCMQFKRPKSANRLHVKS</sequence>
<proteinExistence type="predicted"/>
<name>A0A0L9TVU5_PHAAN</name>
<feature type="region of interest" description="Disordered" evidence="1">
    <location>
        <begin position="181"/>
        <end position="225"/>
    </location>
</feature>
<evidence type="ECO:0000256" key="1">
    <source>
        <dbReference type="SAM" id="MobiDB-lite"/>
    </source>
</evidence>
<dbReference type="Proteomes" id="UP000053144">
    <property type="component" value="Chromosome 2"/>
</dbReference>
<feature type="compositionally biased region" description="Basic residues" evidence="1">
    <location>
        <begin position="213"/>
        <end position="225"/>
    </location>
</feature>
<feature type="compositionally biased region" description="Polar residues" evidence="1">
    <location>
        <begin position="181"/>
        <end position="204"/>
    </location>
</feature>
<accession>A0A0L9TVU5</accession>
<reference evidence="3" key="1">
    <citation type="journal article" date="2015" name="Proc. Natl. Acad. Sci. U.S.A.">
        <title>Genome sequencing of adzuki bean (Vigna angularis) provides insight into high starch and low fat accumulation and domestication.</title>
        <authorList>
            <person name="Yang K."/>
            <person name="Tian Z."/>
            <person name="Chen C."/>
            <person name="Luo L."/>
            <person name="Zhao B."/>
            <person name="Wang Z."/>
            <person name="Yu L."/>
            <person name="Li Y."/>
            <person name="Sun Y."/>
            <person name="Li W."/>
            <person name="Chen Y."/>
            <person name="Li Y."/>
            <person name="Zhang Y."/>
            <person name="Ai D."/>
            <person name="Zhao J."/>
            <person name="Shang C."/>
            <person name="Ma Y."/>
            <person name="Wu B."/>
            <person name="Wang M."/>
            <person name="Gao L."/>
            <person name="Sun D."/>
            <person name="Zhang P."/>
            <person name="Guo F."/>
            <person name="Wang W."/>
            <person name="Li Y."/>
            <person name="Wang J."/>
            <person name="Varshney R.K."/>
            <person name="Wang J."/>
            <person name="Ling H.Q."/>
            <person name="Wan P."/>
        </authorList>
    </citation>
    <scope>NUCLEOTIDE SEQUENCE</scope>
    <source>
        <strain evidence="3">cv. Jingnong 6</strain>
    </source>
</reference>
<organism evidence="2 3">
    <name type="scientific">Phaseolus angularis</name>
    <name type="common">Azuki bean</name>
    <name type="synonym">Vigna angularis</name>
    <dbReference type="NCBI Taxonomy" id="3914"/>
    <lineage>
        <taxon>Eukaryota</taxon>
        <taxon>Viridiplantae</taxon>
        <taxon>Streptophyta</taxon>
        <taxon>Embryophyta</taxon>
        <taxon>Tracheophyta</taxon>
        <taxon>Spermatophyta</taxon>
        <taxon>Magnoliopsida</taxon>
        <taxon>eudicotyledons</taxon>
        <taxon>Gunneridae</taxon>
        <taxon>Pentapetalae</taxon>
        <taxon>rosids</taxon>
        <taxon>fabids</taxon>
        <taxon>Fabales</taxon>
        <taxon>Fabaceae</taxon>
        <taxon>Papilionoideae</taxon>
        <taxon>50 kb inversion clade</taxon>
        <taxon>NPAAA clade</taxon>
        <taxon>indigoferoid/millettioid clade</taxon>
        <taxon>Phaseoleae</taxon>
        <taxon>Vigna</taxon>
    </lineage>
</organism>
<dbReference type="EMBL" id="CM003372">
    <property type="protein sequence ID" value="KOM34713.1"/>
    <property type="molecule type" value="Genomic_DNA"/>
</dbReference>
<dbReference type="Gramene" id="KOM34713">
    <property type="protein sequence ID" value="KOM34713"/>
    <property type="gene ID" value="LR48_Vigan02g086300"/>
</dbReference>
<evidence type="ECO:0000313" key="3">
    <source>
        <dbReference type="Proteomes" id="UP000053144"/>
    </source>
</evidence>
<evidence type="ECO:0000313" key="2">
    <source>
        <dbReference type="EMBL" id="KOM34713.1"/>
    </source>
</evidence>
<gene>
    <name evidence="2" type="ORF">LR48_Vigan02g086300</name>
</gene>